<accession>A0A426D7S3</accession>
<name>A0A426D7S3_9LACO</name>
<dbReference type="Gene3D" id="3.30.2350.10">
    <property type="entry name" value="Pseudouridine synthase"/>
    <property type="match status" value="1"/>
</dbReference>
<evidence type="ECO:0000259" key="5">
    <source>
        <dbReference type="Pfam" id="PF00849"/>
    </source>
</evidence>
<sequence length="300" mass="33351">MSWSYDLTIPSELAGQTVRTCLQTWLVPKRIQGQLRQGRRIRINQFPASVASPLQAGDHLQLTFIANDFRTPVSNYLPDSAATVSVLYRNANLLVVNKPAGTKSHPNQPGERGSILNHLAAYLAPSQQAPYMVHRLDQMTSGAMVVALNPVVVPILDRLISTKVIRRTYYAWVRGHFAQTFGQFDAPIGHDPADKRKRWVNTFDAQPALTTYQVVTTTPRQTLVKLSLTTGRTHQLRVHLAASGHPILGDPLYDDHADQAPRLMLHAQALALQLPFSTTSVFVPAPLPPLFHQLGLIEHY</sequence>
<evidence type="ECO:0000256" key="3">
    <source>
        <dbReference type="ARBA" id="ARBA00031870"/>
    </source>
</evidence>
<dbReference type="GO" id="GO:0000455">
    <property type="term" value="P:enzyme-directed rRNA pseudouridine synthesis"/>
    <property type="evidence" value="ECO:0007669"/>
    <property type="project" value="TreeGrafter"/>
</dbReference>
<dbReference type="InterPro" id="IPR006145">
    <property type="entry name" value="PsdUridine_synth_RsuA/RluA"/>
</dbReference>
<dbReference type="SUPFAM" id="SSF55120">
    <property type="entry name" value="Pseudouridine synthase"/>
    <property type="match status" value="1"/>
</dbReference>
<reference evidence="6 7" key="1">
    <citation type="submission" date="2018-08" db="EMBL/GenBank/DDBJ databases">
        <title>Genome Lactobacillus garii FI11369.</title>
        <authorList>
            <person name="Diaz M."/>
            <person name="Narbad A."/>
        </authorList>
    </citation>
    <scope>NUCLEOTIDE SEQUENCE [LARGE SCALE GENOMIC DNA]</scope>
    <source>
        <strain evidence="6 7">FI11369</strain>
    </source>
</reference>
<comment type="catalytic activity">
    <reaction evidence="1">
        <text>a uridine in RNA = a pseudouridine in RNA</text>
        <dbReference type="Rhea" id="RHEA:48348"/>
        <dbReference type="Rhea" id="RHEA-COMP:12068"/>
        <dbReference type="Rhea" id="RHEA-COMP:12069"/>
        <dbReference type="ChEBI" id="CHEBI:65314"/>
        <dbReference type="ChEBI" id="CHEBI:65315"/>
    </reaction>
</comment>
<dbReference type="InterPro" id="IPR006224">
    <property type="entry name" value="PsdUridine_synth_RluA-like_CS"/>
</dbReference>
<gene>
    <name evidence="6" type="ORF">D1831_06155</name>
</gene>
<dbReference type="GO" id="GO:0140098">
    <property type="term" value="F:catalytic activity, acting on RNA"/>
    <property type="evidence" value="ECO:0007669"/>
    <property type="project" value="UniProtKB-ARBA"/>
</dbReference>
<evidence type="ECO:0000256" key="1">
    <source>
        <dbReference type="ARBA" id="ARBA00000073"/>
    </source>
</evidence>
<organism evidence="6 7">
    <name type="scientific">Lactiplantibacillus garii</name>
    <dbReference type="NCBI Taxonomy" id="2306423"/>
    <lineage>
        <taxon>Bacteria</taxon>
        <taxon>Bacillati</taxon>
        <taxon>Bacillota</taxon>
        <taxon>Bacilli</taxon>
        <taxon>Lactobacillales</taxon>
        <taxon>Lactobacillaceae</taxon>
        <taxon>Lactiplantibacillus</taxon>
    </lineage>
</organism>
<keyword evidence="7" id="KW-1185">Reference proteome</keyword>
<protein>
    <recommendedName>
        <fullName evidence="3">RNA pseudouridylate synthase</fullName>
    </recommendedName>
    <alternativeName>
        <fullName evidence="4">RNA-uridine isomerase</fullName>
    </alternativeName>
</protein>
<evidence type="ECO:0000313" key="6">
    <source>
        <dbReference type="EMBL" id="RRK10642.1"/>
    </source>
</evidence>
<comment type="similarity">
    <text evidence="2">Belongs to the pseudouridine synthase RluA family.</text>
</comment>
<dbReference type="PANTHER" id="PTHR21600:SF87">
    <property type="entry name" value="RNA PSEUDOURIDYLATE SYNTHASE DOMAIN-CONTAINING PROTEIN 1"/>
    <property type="match status" value="1"/>
</dbReference>
<comment type="caution">
    <text evidence="6">The sequence shown here is derived from an EMBL/GenBank/DDBJ whole genome shotgun (WGS) entry which is preliminary data.</text>
</comment>
<evidence type="ECO:0000256" key="2">
    <source>
        <dbReference type="ARBA" id="ARBA00010876"/>
    </source>
</evidence>
<dbReference type="RefSeq" id="WP_125072055.1">
    <property type="nucleotide sequence ID" value="NZ_QWZQ01000016.1"/>
</dbReference>
<dbReference type="Pfam" id="PF00849">
    <property type="entry name" value="PseudoU_synth_2"/>
    <property type="match status" value="1"/>
</dbReference>
<dbReference type="GO" id="GO:0003723">
    <property type="term" value="F:RNA binding"/>
    <property type="evidence" value="ECO:0007669"/>
    <property type="project" value="InterPro"/>
</dbReference>
<proteinExistence type="inferred from homology"/>
<dbReference type="CDD" id="cd02869">
    <property type="entry name" value="PseudoU_synth_RluA_like"/>
    <property type="match status" value="1"/>
</dbReference>
<dbReference type="GO" id="GO:0009982">
    <property type="term" value="F:pseudouridine synthase activity"/>
    <property type="evidence" value="ECO:0007669"/>
    <property type="project" value="InterPro"/>
</dbReference>
<dbReference type="OrthoDB" id="9773999at2"/>
<dbReference type="Proteomes" id="UP000283633">
    <property type="component" value="Unassembled WGS sequence"/>
</dbReference>
<dbReference type="PROSITE" id="PS01129">
    <property type="entry name" value="PSI_RLU"/>
    <property type="match status" value="1"/>
</dbReference>
<feature type="domain" description="Pseudouridine synthase RsuA/RluA-like" evidence="5">
    <location>
        <begin position="92"/>
        <end position="242"/>
    </location>
</feature>
<dbReference type="EMBL" id="QWZQ01000016">
    <property type="protein sequence ID" value="RRK10642.1"/>
    <property type="molecule type" value="Genomic_DNA"/>
</dbReference>
<dbReference type="InterPro" id="IPR050188">
    <property type="entry name" value="RluA_PseudoU_synthase"/>
</dbReference>
<evidence type="ECO:0000313" key="7">
    <source>
        <dbReference type="Proteomes" id="UP000283633"/>
    </source>
</evidence>
<dbReference type="AlphaFoldDB" id="A0A426D7S3"/>
<evidence type="ECO:0000256" key="4">
    <source>
        <dbReference type="ARBA" id="ARBA00033164"/>
    </source>
</evidence>
<dbReference type="PANTHER" id="PTHR21600">
    <property type="entry name" value="MITOCHONDRIAL RNA PSEUDOURIDINE SYNTHASE"/>
    <property type="match status" value="1"/>
</dbReference>
<dbReference type="InterPro" id="IPR020103">
    <property type="entry name" value="PsdUridine_synth_cat_dom_sf"/>
</dbReference>